<dbReference type="PANTHER" id="PTHR47861:SF3">
    <property type="entry name" value="FKBP-TYPE PEPTIDYL-PROLYL CIS-TRANS ISOMERASE SLYD"/>
    <property type="match status" value="1"/>
</dbReference>
<comment type="function">
    <text evidence="8">Also involved in hydrogenase metallocenter assembly, probably by participating in the nickel insertion step. This function in hydrogenase biosynthesis requires chaperone activity and the presence of the metal-binding domain, but not PPIase activity.</text>
</comment>
<evidence type="ECO:0000313" key="13">
    <source>
        <dbReference type="EMBL" id="PZX53184.1"/>
    </source>
</evidence>
<comment type="catalytic activity">
    <reaction evidence="1 9 10">
        <text>[protein]-peptidylproline (omega=180) = [protein]-peptidylproline (omega=0)</text>
        <dbReference type="Rhea" id="RHEA:16237"/>
        <dbReference type="Rhea" id="RHEA-COMP:10747"/>
        <dbReference type="Rhea" id="RHEA-COMP:10748"/>
        <dbReference type="ChEBI" id="CHEBI:83833"/>
        <dbReference type="ChEBI" id="CHEBI:83834"/>
        <dbReference type="EC" id="5.2.1.8"/>
    </reaction>
</comment>
<evidence type="ECO:0000256" key="5">
    <source>
        <dbReference type="ARBA" id="ARBA00023110"/>
    </source>
</evidence>
<dbReference type="AlphaFoldDB" id="A0A2W7QY32"/>
<dbReference type="EC" id="5.2.1.8" evidence="10"/>
<evidence type="ECO:0000256" key="4">
    <source>
        <dbReference type="ARBA" id="ARBA00022490"/>
    </source>
</evidence>
<comment type="similarity">
    <text evidence="3 10">Belongs to the FKBP-type PPIase family.</text>
</comment>
<evidence type="ECO:0000256" key="6">
    <source>
        <dbReference type="ARBA" id="ARBA00023186"/>
    </source>
</evidence>
<feature type="signal peptide" evidence="11">
    <location>
        <begin position="1"/>
        <end position="19"/>
    </location>
</feature>
<dbReference type="GO" id="GO:0003755">
    <property type="term" value="F:peptidyl-prolyl cis-trans isomerase activity"/>
    <property type="evidence" value="ECO:0007669"/>
    <property type="project" value="UniProtKB-UniRule"/>
</dbReference>
<evidence type="ECO:0000256" key="11">
    <source>
        <dbReference type="SAM" id="SignalP"/>
    </source>
</evidence>
<dbReference type="EMBL" id="QKZT01000006">
    <property type="protein sequence ID" value="PZX53184.1"/>
    <property type="molecule type" value="Genomic_DNA"/>
</dbReference>
<keyword evidence="7 9" id="KW-0413">Isomerase</keyword>
<dbReference type="OrthoDB" id="9814548at2"/>
<feature type="domain" description="PPIase FKBP-type" evidence="12">
    <location>
        <begin position="80"/>
        <end position="178"/>
    </location>
</feature>
<evidence type="ECO:0000256" key="2">
    <source>
        <dbReference type="ARBA" id="ARBA00004496"/>
    </source>
</evidence>
<dbReference type="PROSITE" id="PS51257">
    <property type="entry name" value="PROKAR_LIPOPROTEIN"/>
    <property type="match status" value="1"/>
</dbReference>
<dbReference type="GO" id="GO:0042026">
    <property type="term" value="P:protein refolding"/>
    <property type="evidence" value="ECO:0007669"/>
    <property type="project" value="UniProtKB-ARBA"/>
</dbReference>
<comment type="subcellular location">
    <subcellularLocation>
        <location evidence="2">Cytoplasm</location>
    </subcellularLocation>
</comment>
<dbReference type="InterPro" id="IPR046357">
    <property type="entry name" value="PPIase_dom_sf"/>
</dbReference>
<dbReference type="Pfam" id="PF00254">
    <property type="entry name" value="FKBP_C"/>
    <property type="match status" value="1"/>
</dbReference>
<proteinExistence type="inferred from homology"/>
<dbReference type="GO" id="GO:0005737">
    <property type="term" value="C:cytoplasm"/>
    <property type="evidence" value="ECO:0007669"/>
    <property type="project" value="UniProtKB-SubCell"/>
</dbReference>
<dbReference type="InterPro" id="IPR001179">
    <property type="entry name" value="PPIase_FKBP_dom"/>
</dbReference>
<keyword evidence="4" id="KW-0963">Cytoplasm</keyword>
<name>A0A2W7QY32_9BACT</name>
<dbReference type="PANTHER" id="PTHR47861">
    <property type="entry name" value="FKBP-TYPE PEPTIDYL-PROLYL CIS-TRANS ISOMERASE SLYD"/>
    <property type="match status" value="1"/>
</dbReference>
<accession>A0A2W7QY32</accession>
<gene>
    <name evidence="13" type="ORF">LV85_01599</name>
</gene>
<keyword evidence="6" id="KW-0143">Chaperone</keyword>
<reference evidence="13 14" key="1">
    <citation type="submission" date="2018-06" db="EMBL/GenBank/DDBJ databases">
        <title>Genomic Encyclopedia of Archaeal and Bacterial Type Strains, Phase II (KMG-II): from individual species to whole genera.</title>
        <authorList>
            <person name="Goeker M."/>
        </authorList>
    </citation>
    <scope>NUCLEOTIDE SEQUENCE [LARGE SCALE GENOMIC DNA]</scope>
    <source>
        <strain evidence="13 14">DSM 19830</strain>
    </source>
</reference>
<evidence type="ECO:0000256" key="7">
    <source>
        <dbReference type="ARBA" id="ARBA00023235"/>
    </source>
</evidence>
<evidence type="ECO:0000256" key="8">
    <source>
        <dbReference type="ARBA" id="ARBA00037071"/>
    </source>
</evidence>
<dbReference type="Proteomes" id="UP000248882">
    <property type="component" value="Unassembled WGS sequence"/>
</dbReference>
<evidence type="ECO:0000256" key="3">
    <source>
        <dbReference type="ARBA" id="ARBA00006577"/>
    </source>
</evidence>
<feature type="chain" id="PRO_5015895000" description="Peptidyl-prolyl cis-trans isomerase" evidence="11">
    <location>
        <begin position="20"/>
        <end position="184"/>
    </location>
</feature>
<keyword evidence="14" id="KW-1185">Reference proteome</keyword>
<evidence type="ECO:0000256" key="1">
    <source>
        <dbReference type="ARBA" id="ARBA00000971"/>
    </source>
</evidence>
<sequence>MKIRIIAILSLLAGSFALASCIDDEATNEVILANDKAAIKTYLDTTSIINVKELHDAASGLSIIWQETAPSDTIETFYVGDSVVVNYTGKFLSDQVFETTIESVAKANDIYNSNFKYQPVKFMLGGVIYGFQYAISQMEIGEKVTVFVPSEYAYGRSSDGPGGPNTPLIFELELLEVIPIKREP</sequence>
<organism evidence="13 14">
    <name type="scientific">Algoriphagus chordae</name>
    <dbReference type="NCBI Taxonomy" id="237019"/>
    <lineage>
        <taxon>Bacteria</taxon>
        <taxon>Pseudomonadati</taxon>
        <taxon>Bacteroidota</taxon>
        <taxon>Cytophagia</taxon>
        <taxon>Cytophagales</taxon>
        <taxon>Cyclobacteriaceae</taxon>
        <taxon>Algoriphagus</taxon>
    </lineage>
</organism>
<evidence type="ECO:0000259" key="12">
    <source>
        <dbReference type="PROSITE" id="PS50059"/>
    </source>
</evidence>
<dbReference type="Gene3D" id="3.10.50.40">
    <property type="match status" value="1"/>
</dbReference>
<keyword evidence="11" id="KW-0732">Signal</keyword>
<dbReference type="RefSeq" id="WP_111318030.1">
    <property type="nucleotide sequence ID" value="NZ_QKZT01000006.1"/>
</dbReference>
<dbReference type="SUPFAM" id="SSF54534">
    <property type="entry name" value="FKBP-like"/>
    <property type="match status" value="1"/>
</dbReference>
<evidence type="ECO:0000313" key="14">
    <source>
        <dbReference type="Proteomes" id="UP000248882"/>
    </source>
</evidence>
<keyword evidence="5 9" id="KW-0697">Rotamase</keyword>
<comment type="caution">
    <text evidence="13">The sequence shown here is derived from an EMBL/GenBank/DDBJ whole genome shotgun (WGS) entry which is preliminary data.</text>
</comment>
<protein>
    <recommendedName>
        <fullName evidence="10">Peptidyl-prolyl cis-trans isomerase</fullName>
        <ecNumber evidence="10">5.2.1.8</ecNumber>
    </recommendedName>
</protein>
<evidence type="ECO:0000256" key="10">
    <source>
        <dbReference type="RuleBase" id="RU003915"/>
    </source>
</evidence>
<dbReference type="PROSITE" id="PS50059">
    <property type="entry name" value="FKBP_PPIASE"/>
    <property type="match status" value="1"/>
</dbReference>
<evidence type="ECO:0000256" key="9">
    <source>
        <dbReference type="PROSITE-ProRule" id="PRU00277"/>
    </source>
</evidence>